<protein>
    <submittedName>
        <fullName evidence="1">Uncharacterized protein</fullName>
    </submittedName>
</protein>
<proteinExistence type="predicted"/>
<organism evidence="1 2">
    <name type="scientific">Mucilaginibacter paludis DSM 18603</name>
    <dbReference type="NCBI Taxonomy" id="714943"/>
    <lineage>
        <taxon>Bacteria</taxon>
        <taxon>Pseudomonadati</taxon>
        <taxon>Bacteroidota</taxon>
        <taxon>Sphingobacteriia</taxon>
        <taxon>Sphingobacteriales</taxon>
        <taxon>Sphingobacteriaceae</taxon>
        <taxon>Mucilaginibacter</taxon>
    </lineage>
</organism>
<evidence type="ECO:0000313" key="1">
    <source>
        <dbReference type="EMBL" id="EHQ27558.1"/>
    </source>
</evidence>
<sequence>MTERQIYKALKLIQKRTMKPEKLKRICEKLIDLGLAGPVDSAGTENVELTIKGKIFIWDYENWKLTS</sequence>
<accession>H1YIE5</accession>
<name>H1YIE5_9SPHI</name>
<keyword evidence="2" id="KW-1185">Reference proteome</keyword>
<dbReference type="HOGENOM" id="CLU_2807755_0_0_10"/>
<dbReference type="EMBL" id="CM001403">
    <property type="protein sequence ID" value="EHQ27558.1"/>
    <property type="molecule type" value="Genomic_DNA"/>
</dbReference>
<dbReference type="OrthoDB" id="9889321at2"/>
<reference evidence="1" key="1">
    <citation type="submission" date="2011-09" db="EMBL/GenBank/DDBJ databases">
        <title>The permanent draft genome of Mucilaginibacter paludis DSM 18603.</title>
        <authorList>
            <consortium name="US DOE Joint Genome Institute (JGI-PGF)"/>
            <person name="Lucas S."/>
            <person name="Han J."/>
            <person name="Lapidus A."/>
            <person name="Bruce D."/>
            <person name="Goodwin L."/>
            <person name="Pitluck S."/>
            <person name="Peters L."/>
            <person name="Kyrpides N."/>
            <person name="Mavromatis K."/>
            <person name="Ivanova N."/>
            <person name="Mikhailova N."/>
            <person name="Held B."/>
            <person name="Detter J.C."/>
            <person name="Tapia R."/>
            <person name="Han C."/>
            <person name="Land M."/>
            <person name="Hauser L."/>
            <person name="Markowitz V."/>
            <person name="Cheng J.-F."/>
            <person name="Hugenholtz P."/>
            <person name="Woyke T."/>
            <person name="Wu D."/>
            <person name="Tindall B."/>
            <person name="Brambilla E."/>
            <person name="Klenk H.-P."/>
            <person name="Eisen J.A."/>
        </authorList>
    </citation>
    <scope>NUCLEOTIDE SEQUENCE [LARGE SCALE GENOMIC DNA]</scope>
    <source>
        <strain evidence="1">DSM 18603</strain>
    </source>
</reference>
<dbReference type="Proteomes" id="UP000002774">
    <property type="component" value="Chromosome"/>
</dbReference>
<dbReference type="RefSeq" id="WP_008508052.1">
    <property type="nucleotide sequence ID" value="NZ_CM001403.1"/>
</dbReference>
<evidence type="ECO:0000313" key="2">
    <source>
        <dbReference type="Proteomes" id="UP000002774"/>
    </source>
</evidence>
<dbReference type="AlphaFoldDB" id="H1YIE5"/>
<gene>
    <name evidence="1" type="ORF">Mucpa_3459</name>
</gene>